<accession>A0ABM9FZK5</accession>
<dbReference type="SUPFAM" id="SSF103032">
    <property type="entry name" value="Hypothetical protein YwqG"/>
    <property type="match status" value="1"/>
</dbReference>
<dbReference type="Proteomes" id="UP001154322">
    <property type="component" value="Unassembled WGS sequence"/>
</dbReference>
<dbReference type="EMBL" id="CALYLO010000002">
    <property type="protein sequence ID" value="CAH8244713.1"/>
    <property type="molecule type" value="Genomic_DNA"/>
</dbReference>
<organism evidence="1 2">
    <name type="scientific">Paenibacillus melissococcoides</name>
    <dbReference type="NCBI Taxonomy" id="2912268"/>
    <lineage>
        <taxon>Bacteria</taxon>
        <taxon>Bacillati</taxon>
        <taxon>Bacillota</taxon>
        <taxon>Bacilli</taxon>
        <taxon>Bacillales</taxon>
        <taxon>Paenibacillaceae</taxon>
        <taxon>Paenibacillus</taxon>
    </lineage>
</organism>
<dbReference type="InterPro" id="IPR035948">
    <property type="entry name" value="YwqG-like_sf"/>
</dbReference>
<dbReference type="RefSeq" id="WP_213431256.1">
    <property type="nucleotide sequence ID" value="NZ_AP031286.1"/>
</dbReference>
<keyword evidence="2" id="KW-1185">Reference proteome</keyword>
<dbReference type="Gene3D" id="2.30.320.10">
    <property type="entry name" value="YwqG-like"/>
    <property type="match status" value="1"/>
</dbReference>
<gene>
    <name evidence="1" type="ORF">WJ0W_001943</name>
</gene>
<reference evidence="1" key="1">
    <citation type="submission" date="2022-06" db="EMBL/GenBank/DDBJ databases">
        <authorList>
            <person name="Dietemann V."/>
            <person name="Ory F."/>
            <person name="Dainat B."/>
            <person name="Oberhansli S."/>
        </authorList>
    </citation>
    <scope>NUCLEOTIDE SEQUENCE</scope>
    <source>
        <strain evidence="1">Ena-SAMPLE-TAB-26-04-2022-14:26:32:270-5432</strain>
    </source>
</reference>
<evidence type="ECO:0000313" key="2">
    <source>
        <dbReference type="Proteomes" id="UP001154322"/>
    </source>
</evidence>
<name>A0ABM9FZK5_9BACL</name>
<proteinExistence type="predicted"/>
<protein>
    <submittedName>
        <fullName evidence="1">Uncharacterized protein</fullName>
    </submittedName>
</protein>
<comment type="caution">
    <text evidence="1">The sequence shown here is derived from an EMBL/GenBank/DDBJ whole genome shotgun (WGS) entry which is preliminary data.</text>
</comment>
<evidence type="ECO:0000313" key="1">
    <source>
        <dbReference type="EMBL" id="CAH8244713.1"/>
    </source>
</evidence>
<sequence>MKPDEDMAFGETDHALHLSASKRSAFHAASWTLEAASSQLGGHPAWVQDADYPACPSCSATMKFLGQIDWEDIEEYGEGIYDAFICPDCRIAATNYQQT</sequence>